<dbReference type="Proteomes" id="UP001175211">
    <property type="component" value="Unassembled WGS sequence"/>
</dbReference>
<gene>
    <name evidence="2" type="ORF">EV420DRAFT_1721234</name>
</gene>
<feature type="region of interest" description="Disordered" evidence="1">
    <location>
        <begin position="299"/>
        <end position="332"/>
    </location>
</feature>
<feature type="region of interest" description="Disordered" evidence="1">
    <location>
        <begin position="123"/>
        <end position="161"/>
    </location>
</feature>
<accession>A0AA39JND4</accession>
<name>A0AA39JND4_ARMTA</name>
<evidence type="ECO:0000313" key="2">
    <source>
        <dbReference type="EMBL" id="KAK0445050.1"/>
    </source>
</evidence>
<organism evidence="2 3">
    <name type="scientific">Armillaria tabescens</name>
    <name type="common">Ringless honey mushroom</name>
    <name type="synonym">Agaricus tabescens</name>
    <dbReference type="NCBI Taxonomy" id="1929756"/>
    <lineage>
        <taxon>Eukaryota</taxon>
        <taxon>Fungi</taxon>
        <taxon>Dikarya</taxon>
        <taxon>Basidiomycota</taxon>
        <taxon>Agaricomycotina</taxon>
        <taxon>Agaricomycetes</taxon>
        <taxon>Agaricomycetidae</taxon>
        <taxon>Agaricales</taxon>
        <taxon>Marasmiineae</taxon>
        <taxon>Physalacriaceae</taxon>
        <taxon>Desarmillaria</taxon>
    </lineage>
</organism>
<feature type="region of interest" description="Disordered" evidence="1">
    <location>
        <begin position="784"/>
        <end position="867"/>
    </location>
</feature>
<keyword evidence="3" id="KW-1185">Reference proteome</keyword>
<evidence type="ECO:0000313" key="3">
    <source>
        <dbReference type="Proteomes" id="UP001175211"/>
    </source>
</evidence>
<sequence length="1111" mass="121808">MLQHIAIDHLGSCRNDPTKCSSYCGFGFVATETIDGNLDSVPVLSICGVCKCPAASHIKDVPDHLKAPPKLSPVDVTVSGSEAVSGNIKPTFNSARPEIDVNATKDAIYNSCSSSQISAIISKNGKDMMPPKKRKKTATTTESDSTSGTKQPKKTKASSSQDDDSLTVFMITLVSETSVVWSAKFEHVSTHAFIALRTARFVREVQVPKKATSFVVISLIEDAFKDLIRPGRWCVLRGDSSAERKGHRTKFKPTILVSNNQLDYKALKFSAYNTQPRDVKSGEYLNLVWIARSRGEPDIPVPSVFEPDGDIDDDVSGPSDKHAPTDDPEAGMNGCQGVNSVTQPLFFPPASDSEAAWDCSSIPDGPSEATGTSNLSNSFPFGIAEPDFSHLAPELAGFSNNFDGGIFFNGVSGSHTANFQQFKFEAATSPETFQHNYIHPHDNSHIKSNTSTSPIYTPQVPTPAASTVRSSPAGEVNPAPPAPGAFVDNTFPPTFWRLHRLHTNMAVLSTQHVKWFLTGLSSHPVPIFFKDIKGLQPVLKAHIEKLVALSGDEKSNAINAFLVFLDQLLRDLIQPFIELAVFISASSVVPPEIEKRFDDTFAVGPGGVGMLISFLMDLFRMLGALPKNVSLDASGASAQSLFHGLPSHLMVLLIHLRTKYHRGLWDADGCRDLIYILHSHGDKLPVGTLESNLYACFSQINITDDPLKMEHIKFLLSSAFGSLSDPTQMCHDAICTGQYGLDGFYSSVVVPMLDDIEYDADGYSDLLAILAKLCKGLARKAGNTIKSYKPPSEEKQDKDKVRQASRAGRSQRQTRSSKKGADAPGAMLNSKTGYYRQKKSSEHGHDYETDSPDDMTNTDSLESDYYTKVKPNQPDIKFRRQEALFALTIFKVKPTFTYVPGSSSEDQSKYNWDDFDAISDKYSRLGRKPKKASTSTFSSRHWAAGPPGSAKPKPSARYPGKRAFSASSGRSKKSSGSFPKASSGSTTPKPGSSSKPRPTPISVAKVPPSRIQEAQELANTHKDPDIKWPHFLSGLLNDFGHPDPNCKPRLTDIFKDGIQPTAQWKKIHLVYHVDKNRTQSEEWQQICSVFTPALNLWRERIEGTYVWPKGY</sequence>
<comment type="caution">
    <text evidence="2">The sequence shown here is derived from an EMBL/GenBank/DDBJ whole genome shotgun (WGS) entry which is preliminary data.</text>
</comment>
<dbReference type="AlphaFoldDB" id="A0AA39JND4"/>
<dbReference type="RefSeq" id="XP_060325397.1">
    <property type="nucleotide sequence ID" value="XM_060479760.1"/>
</dbReference>
<proteinExistence type="predicted"/>
<protein>
    <submittedName>
        <fullName evidence="2">Uncharacterized protein</fullName>
    </submittedName>
</protein>
<dbReference type="GeneID" id="85363308"/>
<reference evidence="2" key="1">
    <citation type="submission" date="2023-06" db="EMBL/GenBank/DDBJ databases">
        <authorList>
            <consortium name="Lawrence Berkeley National Laboratory"/>
            <person name="Ahrendt S."/>
            <person name="Sahu N."/>
            <person name="Indic B."/>
            <person name="Wong-Bajracharya J."/>
            <person name="Merenyi Z."/>
            <person name="Ke H.-M."/>
            <person name="Monk M."/>
            <person name="Kocsube S."/>
            <person name="Drula E."/>
            <person name="Lipzen A."/>
            <person name="Balint B."/>
            <person name="Henrissat B."/>
            <person name="Andreopoulos B."/>
            <person name="Martin F.M."/>
            <person name="Harder C.B."/>
            <person name="Rigling D."/>
            <person name="Ford K.L."/>
            <person name="Foster G.D."/>
            <person name="Pangilinan J."/>
            <person name="Papanicolaou A."/>
            <person name="Barry K."/>
            <person name="LaButti K."/>
            <person name="Viragh M."/>
            <person name="Koriabine M."/>
            <person name="Yan M."/>
            <person name="Riley R."/>
            <person name="Champramary S."/>
            <person name="Plett K.L."/>
            <person name="Tsai I.J."/>
            <person name="Slot J."/>
            <person name="Sipos G."/>
            <person name="Plett J."/>
            <person name="Nagy L.G."/>
            <person name="Grigoriev I.V."/>
        </authorList>
    </citation>
    <scope>NUCLEOTIDE SEQUENCE</scope>
    <source>
        <strain evidence="2">CCBAS 213</strain>
    </source>
</reference>
<feature type="compositionally biased region" description="Basic and acidic residues" evidence="1">
    <location>
        <begin position="791"/>
        <end position="802"/>
    </location>
</feature>
<feature type="compositionally biased region" description="Basic and acidic residues" evidence="1">
    <location>
        <begin position="839"/>
        <end position="848"/>
    </location>
</feature>
<feature type="compositionally biased region" description="Low complexity" evidence="1">
    <location>
        <begin position="943"/>
        <end position="996"/>
    </location>
</feature>
<evidence type="ECO:0000256" key="1">
    <source>
        <dbReference type="SAM" id="MobiDB-lite"/>
    </source>
</evidence>
<dbReference type="EMBL" id="JAUEPS010000051">
    <property type="protein sequence ID" value="KAK0445050.1"/>
    <property type="molecule type" value="Genomic_DNA"/>
</dbReference>
<feature type="region of interest" description="Disordered" evidence="1">
    <location>
        <begin position="925"/>
        <end position="1007"/>
    </location>
</feature>
<feature type="compositionally biased region" description="Low complexity" evidence="1">
    <location>
        <begin position="804"/>
        <end position="814"/>
    </location>
</feature>